<feature type="domain" description="Major facilitator superfamily (MFS) profile" evidence="8">
    <location>
        <begin position="1"/>
        <end position="191"/>
    </location>
</feature>
<dbReference type="CDD" id="cd06173">
    <property type="entry name" value="MFS_MefA_like"/>
    <property type="match status" value="1"/>
</dbReference>
<keyword evidence="2" id="KW-0813">Transport</keyword>
<feature type="transmembrane region" description="Helical" evidence="7">
    <location>
        <begin position="12"/>
        <end position="34"/>
    </location>
</feature>
<evidence type="ECO:0000256" key="7">
    <source>
        <dbReference type="SAM" id="Phobius"/>
    </source>
</evidence>
<accession>A0A0J9BV03</accession>
<dbReference type="InterPro" id="IPR020846">
    <property type="entry name" value="MFS_dom"/>
</dbReference>
<dbReference type="RefSeq" id="WP_007864053.1">
    <property type="nucleotide sequence ID" value="NZ_KQ235881.1"/>
</dbReference>
<evidence type="ECO:0000313" key="9">
    <source>
        <dbReference type="EMBL" id="KMW16832.1"/>
    </source>
</evidence>
<evidence type="ECO:0000256" key="2">
    <source>
        <dbReference type="ARBA" id="ARBA00022448"/>
    </source>
</evidence>
<evidence type="ECO:0000256" key="5">
    <source>
        <dbReference type="ARBA" id="ARBA00022989"/>
    </source>
</evidence>
<feature type="transmembrane region" description="Helical" evidence="7">
    <location>
        <begin position="342"/>
        <end position="365"/>
    </location>
</feature>
<proteinExistence type="predicted"/>
<reference evidence="9 10" key="1">
    <citation type="submission" date="2011-04" db="EMBL/GenBank/DDBJ databases">
        <title>The Genome Sequence of Clostridium citroniae WAL-19142.</title>
        <authorList>
            <consortium name="The Broad Institute Genome Sequencing Platform"/>
            <person name="Earl A."/>
            <person name="Ward D."/>
            <person name="Feldgarden M."/>
            <person name="Gevers D."/>
            <person name="Warren Y.A."/>
            <person name="Tyrrell K.L."/>
            <person name="Citron D.M."/>
            <person name="Goldstein E.J."/>
            <person name="Daigneault M."/>
            <person name="Allen-Vercoe E."/>
            <person name="Young S.K."/>
            <person name="Zeng Q."/>
            <person name="Gargeya S."/>
            <person name="Fitzgerald M."/>
            <person name="Haas B."/>
            <person name="Abouelleil A."/>
            <person name="Alvarado L."/>
            <person name="Arachchi H.M."/>
            <person name="Berlin A."/>
            <person name="Brown A."/>
            <person name="Chapman S.B."/>
            <person name="Chen Z."/>
            <person name="Dunbar C."/>
            <person name="Freedman E."/>
            <person name="Gearin G."/>
            <person name="Gellesch M."/>
            <person name="Goldberg J."/>
            <person name="Griggs A."/>
            <person name="Gujja S."/>
            <person name="Heilman E.R."/>
            <person name="Heiman D."/>
            <person name="Howarth C."/>
            <person name="Larson L."/>
            <person name="Lui A."/>
            <person name="MacDonald P.J."/>
            <person name="Mehta T."/>
            <person name="Montmayeur A."/>
            <person name="Murphy C."/>
            <person name="Neiman D."/>
            <person name="Pearson M."/>
            <person name="Priest M."/>
            <person name="Roberts A."/>
            <person name="Saif S."/>
            <person name="Shea T."/>
            <person name="Shenoy N."/>
            <person name="Sisk P."/>
            <person name="Stolte C."/>
            <person name="Sykes S."/>
            <person name="White J."/>
            <person name="Yandava C."/>
            <person name="Wortman J."/>
            <person name="Nusbaum C."/>
            <person name="Birren B."/>
        </authorList>
    </citation>
    <scope>NUCLEOTIDE SEQUENCE [LARGE SCALE GENOMIC DNA]</scope>
    <source>
        <strain evidence="9 10">WAL-19142</strain>
    </source>
</reference>
<feature type="transmembrane region" description="Helical" evidence="7">
    <location>
        <begin position="46"/>
        <end position="67"/>
    </location>
</feature>
<feature type="transmembrane region" description="Helical" evidence="7">
    <location>
        <begin position="290"/>
        <end position="309"/>
    </location>
</feature>
<dbReference type="SUPFAM" id="SSF103473">
    <property type="entry name" value="MFS general substrate transporter"/>
    <property type="match status" value="1"/>
</dbReference>
<evidence type="ECO:0000256" key="6">
    <source>
        <dbReference type="ARBA" id="ARBA00023136"/>
    </source>
</evidence>
<dbReference type="PANTHER" id="PTHR43266:SF10">
    <property type="entry name" value="BACILYSIN EXPORTER BACE-RELATED"/>
    <property type="match status" value="1"/>
</dbReference>
<keyword evidence="4 7" id="KW-0812">Transmembrane</keyword>
<dbReference type="GeneID" id="93161302"/>
<dbReference type="GO" id="GO:0005886">
    <property type="term" value="C:plasma membrane"/>
    <property type="evidence" value="ECO:0007669"/>
    <property type="project" value="UniProtKB-SubCell"/>
</dbReference>
<dbReference type="AlphaFoldDB" id="A0A0J9BV03"/>
<feature type="transmembrane region" description="Helical" evidence="7">
    <location>
        <begin position="146"/>
        <end position="163"/>
    </location>
</feature>
<dbReference type="PANTHER" id="PTHR43266">
    <property type="entry name" value="MACROLIDE-EFFLUX PROTEIN"/>
    <property type="match status" value="1"/>
</dbReference>
<dbReference type="Gene3D" id="1.20.1250.20">
    <property type="entry name" value="MFS general substrate transporter like domains"/>
    <property type="match status" value="1"/>
</dbReference>
<keyword evidence="6 7" id="KW-0472">Membrane</keyword>
<dbReference type="OrthoDB" id="9763297at2"/>
<keyword evidence="3" id="KW-1003">Cell membrane</keyword>
<name>A0A0J9BV03_9FIRM</name>
<organism evidence="9 10">
    <name type="scientific">[Clostridium] citroniae WAL-19142</name>
    <dbReference type="NCBI Taxonomy" id="742734"/>
    <lineage>
        <taxon>Bacteria</taxon>
        <taxon>Bacillati</taxon>
        <taxon>Bacillota</taxon>
        <taxon>Clostridia</taxon>
        <taxon>Lachnospirales</taxon>
        <taxon>Lachnospiraceae</taxon>
        <taxon>Enterocloster</taxon>
    </lineage>
</organism>
<evidence type="ECO:0000256" key="3">
    <source>
        <dbReference type="ARBA" id="ARBA00022475"/>
    </source>
</evidence>
<dbReference type="Pfam" id="PF07690">
    <property type="entry name" value="MFS_1"/>
    <property type="match status" value="1"/>
</dbReference>
<dbReference type="PROSITE" id="PS50850">
    <property type="entry name" value="MFS"/>
    <property type="match status" value="1"/>
</dbReference>
<comment type="caution">
    <text evidence="9">The sequence shown here is derived from an EMBL/GenBank/DDBJ whole genome shotgun (WGS) entry which is preliminary data.</text>
</comment>
<keyword evidence="5 7" id="KW-1133">Transmembrane helix</keyword>
<evidence type="ECO:0000256" key="1">
    <source>
        <dbReference type="ARBA" id="ARBA00004651"/>
    </source>
</evidence>
<gene>
    <name evidence="9" type="ORF">HMPREF9470_04332</name>
</gene>
<sequence>MNSHWKQTTARFLTAQTISLFGSSLVQYAIVWYITLSTSSGRMLTISTICGFAPQIIISLFAGVWIDRYDRKKLIMVSDAVIALATLALAAAFLSGCREIRLLFIVLFVRSAGTGIQTPAVNAVIPQIVPPRHLMRVNGIQSTLTSLMMFLSPAASGAILSAAGLEATLLIDVATALIGVGITSTLTIPMYRKNTVEGNAQIDSLKEGFRYLRSNTFVRRLLMFQIAILFLISPSAFLTPLMVSRTFGSQVWRLTASEMTYSIGTVLGGLLITSWGGFKKRLNTTLMAGAAYGILMLGLGTASAFWAYLALNTMIGITAPCYQSPVTVSIQERVEPSMQGRVFSFMQISTSCALPLGMMVFGPLADAVRIQYLLIGGGLAVMACTAGVALKGGLSSI</sequence>
<feature type="transmembrane region" description="Helical" evidence="7">
    <location>
        <begin position="221"/>
        <end position="239"/>
    </location>
</feature>
<protein>
    <recommendedName>
        <fullName evidence="8">Major facilitator superfamily (MFS) profile domain-containing protein</fullName>
    </recommendedName>
</protein>
<dbReference type="InterPro" id="IPR011701">
    <property type="entry name" value="MFS"/>
</dbReference>
<feature type="transmembrane region" description="Helical" evidence="7">
    <location>
        <begin position="169"/>
        <end position="191"/>
    </location>
</feature>
<evidence type="ECO:0000313" key="10">
    <source>
        <dbReference type="Proteomes" id="UP000037392"/>
    </source>
</evidence>
<feature type="transmembrane region" description="Helical" evidence="7">
    <location>
        <begin position="372"/>
        <end position="390"/>
    </location>
</feature>
<evidence type="ECO:0000256" key="4">
    <source>
        <dbReference type="ARBA" id="ARBA00022692"/>
    </source>
</evidence>
<feature type="transmembrane region" description="Helical" evidence="7">
    <location>
        <begin position="259"/>
        <end position="278"/>
    </location>
</feature>
<dbReference type="PATRIC" id="fig|742734.4.peg.4641"/>
<dbReference type="InterPro" id="IPR036259">
    <property type="entry name" value="MFS_trans_sf"/>
</dbReference>
<dbReference type="Proteomes" id="UP000037392">
    <property type="component" value="Unassembled WGS sequence"/>
</dbReference>
<comment type="subcellular location">
    <subcellularLocation>
        <location evidence="1">Cell membrane</location>
        <topology evidence="1">Multi-pass membrane protein</topology>
    </subcellularLocation>
</comment>
<evidence type="ECO:0000259" key="8">
    <source>
        <dbReference type="PROSITE" id="PS50850"/>
    </source>
</evidence>
<dbReference type="EMBL" id="ADLK01000029">
    <property type="protein sequence ID" value="KMW16832.1"/>
    <property type="molecule type" value="Genomic_DNA"/>
</dbReference>
<dbReference type="GO" id="GO:0022857">
    <property type="term" value="F:transmembrane transporter activity"/>
    <property type="evidence" value="ECO:0007669"/>
    <property type="project" value="InterPro"/>
</dbReference>